<feature type="compositionally biased region" description="Gly residues" evidence="3">
    <location>
        <begin position="418"/>
        <end position="431"/>
    </location>
</feature>
<evidence type="ECO:0000256" key="2">
    <source>
        <dbReference type="RuleBase" id="RU367006"/>
    </source>
</evidence>
<keyword evidence="2" id="KW-0736">Signalosome</keyword>
<evidence type="ECO:0000313" key="7">
    <source>
        <dbReference type="Proteomes" id="UP001373714"/>
    </source>
</evidence>
<dbReference type="Pfam" id="PF01398">
    <property type="entry name" value="JAB"/>
    <property type="match status" value="1"/>
</dbReference>
<feature type="compositionally biased region" description="Low complexity" evidence="3">
    <location>
        <begin position="320"/>
        <end position="332"/>
    </location>
</feature>
<gene>
    <name evidence="6" type="ORF">TWF730_003182</name>
</gene>
<evidence type="ECO:0000256" key="3">
    <source>
        <dbReference type="SAM" id="MobiDB-lite"/>
    </source>
</evidence>
<feature type="region of interest" description="Disordered" evidence="3">
    <location>
        <begin position="407"/>
        <end position="431"/>
    </location>
</feature>
<dbReference type="InterPro" id="IPR000555">
    <property type="entry name" value="JAMM/MPN+_dom"/>
</dbReference>
<comment type="caution">
    <text evidence="6">The sequence shown here is derived from an EMBL/GenBank/DDBJ whole genome shotgun (WGS) entry which is preliminary data.</text>
</comment>
<proteinExistence type="inferred from homology"/>
<dbReference type="CDD" id="cd08063">
    <property type="entry name" value="MPN_CSN6"/>
    <property type="match status" value="1"/>
</dbReference>
<keyword evidence="2" id="KW-0963">Cytoplasm</keyword>
<feature type="domain" description="JAB1/MPN/MOV34 metalloenzyme" evidence="4">
    <location>
        <begin position="18"/>
        <end position="117"/>
    </location>
</feature>
<keyword evidence="7" id="KW-1185">Reference proteome</keyword>
<dbReference type="Proteomes" id="UP001373714">
    <property type="component" value="Unassembled WGS sequence"/>
</dbReference>
<comment type="function">
    <text evidence="2">Component of the COP9 signalosome complex (CSN), a complex involved in various cellular and developmental processes.</text>
</comment>
<evidence type="ECO:0000256" key="1">
    <source>
        <dbReference type="ARBA" id="ARBA00010893"/>
    </source>
</evidence>
<dbReference type="InterPro" id="IPR033859">
    <property type="entry name" value="MPN_CSN6"/>
</dbReference>
<name>A0AAV9U4X4_9PEZI</name>
<organism evidence="6 7">
    <name type="scientific">Orbilia blumenaviensis</name>
    <dbReference type="NCBI Taxonomy" id="1796055"/>
    <lineage>
        <taxon>Eukaryota</taxon>
        <taxon>Fungi</taxon>
        <taxon>Dikarya</taxon>
        <taxon>Ascomycota</taxon>
        <taxon>Pezizomycotina</taxon>
        <taxon>Orbiliomycetes</taxon>
        <taxon>Orbiliales</taxon>
        <taxon>Orbiliaceae</taxon>
        <taxon>Orbilia</taxon>
    </lineage>
</organism>
<dbReference type="Gene3D" id="3.40.140.10">
    <property type="entry name" value="Cytidine Deaminase, domain 2"/>
    <property type="match status" value="1"/>
</dbReference>
<dbReference type="EMBL" id="JAVHNS010000014">
    <property type="protein sequence ID" value="KAK6335805.1"/>
    <property type="molecule type" value="Genomic_DNA"/>
</dbReference>
<dbReference type="GO" id="GO:0008237">
    <property type="term" value="F:metallopeptidase activity"/>
    <property type="evidence" value="ECO:0007669"/>
    <property type="project" value="InterPro"/>
</dbReference>
<dbReference type="Pfam" id="PF13012">
    <property type="entry name" value="MitMem_reg"/>
    <property type="match status" value="1"/>
</dbReference>
<dbReference type="GO" id="GO:0008180">
    <property type="term" value="C:COP9 signalosome"/>
    <property type="evidence" value="ECO:0007669"/>
    <property type="project" value="UniProtKB-UniRule"/>
</dbReference>
<dbReference type="InterPro" id="IPR024969">
    <property type="entry name" value="EIF3F/CSN6-like_C"/>
</dbReference>
<feature type="domain" description="EIF3F/CSN6-like C-terminal" evidence="5">
    <location>
        <begin position="272"/>
        <end position="394"/>
    </location>
</feature>
<comment type="similarity">
    <text evidence="1 2">Belongs to the peptidase M67A family. CSN6 subfamily.</text>
</comment>
<reference evidence="6 7" key="1">
    <citation type="submission" date="2019-10" db="EMBL/GenBank/DDBJ databases">
        <authorList>
            <person name="Palmer J.M."/>
        </authorList>
    </citation>
    <scope>NUCLEOTIDE SEQUENCE [LARGE SCALE GENOMIC DNA]</scope>
    <source>
        <strain evidence="6 7">TWF730</strain>
    </source>
</reference>
<protein>
    <recommendedName>
        <fullName evidence="2">COP9 signalosome complex subunit 6</fullName>
    </recommendedName>
</protein>
<keyword evidence="2" id="KW-0539">Nucleus</keyword>
<feature type="compositionally biased region" description="Basic and acidic residues" evidence="3">
    <location>
        <begin position="243"/>
        <end position="257"/>
    </location>
</feature>
<evidence type="ECO:0000259" key="5">
    <source>
        <dbReference type="Pfam" id="PF13012"/>
    </source>
</evidence>
<evidence type="ECO:0000259" key="4">
    <source>
        <dbReference type="Pfam" id="PF01398"/>
    </source>
</evidence>
<feature type="region of interest" description="Disordered" evidence="3">
    <location>
        <begin position="319"/>
        <end position="340"/>
    </location>
</feature>
<dbReference type="PANTHER" id="PTHR10540:SF8">
    <property type="entry name" value="COP9 SIGNALOSOME COMPLEX SUBUNIT 6"/>
    <property type="match status" value="1"/>
</dbReference>
<evidence type="ECO:0000313" key="6">
    <source>
        <dbReference type="EMBL" id="KAK6335805.1"/>
    </source>
</evidence>
<accession>A0AAV9U4X4</accession>
<comment type="subcellular location">
    <subcellularLocation>
        <location evidence="2">Cytoplasm</location>
    </subcellularLocation>
    <subcellularLocation>
        <location evidence="2">Nucleus</location>
    </subcellularLocation>
</comment>
<dbReference type="GO" id="GO:0005737">
    <property type="term" value="C:cytoplasm"/>
    <property type="evidence" value="ECO:0007669"/>
    <property type="project" value="UniProtKB-SubCell"/>
</dbReference>
<sequence length="476" mass="50277">MTVAKPPHPLISSHPSTSGLKISLHPLALLTISDYVSRHTLRQIKGPIVGALLGSQNGREISIEHAYELKLIDLPVDDGKMDTDGEENVRVDESWFVQKLKQFKDVHPTLDFIGHFTYLPPPPNHLPRQLQLNIQTQLLAHNESLIFLALHPSALSTSAGGKLPLTIYESVYEEEGDTPESKVLKMKFTELDYTVETGEAEMIGVDQVAKGPLNAGDETGGKAAGPSGAVAKDEKPPVGTTATKEEGKKEAKGKGKIAESSSSASSKEEKEVTFESIALPTQTQELLSTLTAKANAVRMLHSRLTLLLAYLRNIESNSKSTSSTAATATTTTGADTQDQPKISYPLLRSLLSLTNRLPLLEPPATAESSLSSESLAELSDVHLVALLGAVTSSIEISKEVGRKFGAVEASRGGRERGGPGGGPGGPQGGMMEFGGYDSTGDDFGGFGGGVRGGLMGTLGGLLKNGGGGRMMGGRRF</sequence>
<feature type="region of interest" description="Disordered" evidence="3">
    <location>
        <begin position="211"/>
        <end position="270"/>
    </location>
</feature>
<dbReference type="AlphaFoldDB" id="A0AAV9U4X4"/>
<dbReference type="PANTHER" id="PTHR10540">
    <property type="entry name" value="EUKARYOTIC TRANSLATION INITIATION FACTOR 3 SUBUNIT F-RELATED"/>
    <property type="match status" value="1"/>
</dbReference>
<dbReference type="GO" id="GO:0000338">
    <property type="term" value="P:protein deneddylation"/>
    <property type="evidence" value="ECO:0007669"/>
    <property type="project" value="InterPro"/>
</dbReference>